<evidence type="ECO:0000313" key="3">
    <source>
        <dbReference type="Proteomes" id="UP000290365"/>
    </source>
</evidence>
<proteinExistence type="predicted"/>
<evidence type="ECO:0000256" key="1">
    <source>
        <dbReference type="SAM" id="Phobius"/>
    </source>
</evidence>
<name>A0A4P6K5E7_KTERU</name>
<keyword evidence="1" id="KW-0812">Transmembrane</keyword>
<dbReference type="RefSeq" id="WP_129894158.1">
    <property type="nucleotide sequence ID" value="NZ_CP035758.1"/>
</dbReference>
<feature type="transmembrane region" description="Helical" evidence="1">
    <location>
        <begin position="5"/>
        <end position="23"/>
    </location>
</feature>
<dbReference type="KEGG" id="kbs:EPA93_46865"/>
<gene>
    <name evidence="2" type="ORF">EPA93_46865</name>
</gene>
<protein>
    <recommendedName>
        <fullName evidence="4">DUF3311 domain-containing protein</fullName>
    </recommendedName>
</protein>
<keyword evidence="3" id="KW-1185">Reference proteome</keyword>
<dbReference type="EMBL" id="CP035758">
    <property type="protein sequence ID" value="QBD83090.1"/>
    <property type="molecule type" value="Genomic_DNA"/>
</dbReference>
<dbReference type="Proteomes" id="UP000290365">
    <property type="component" value="Chromosome"/>
</dbReference>
<evidence type="ECO:0000313" key="2">
    <source>
        <dbReference type="EMBL" id="QBD83090.1"/>
    </source>
</evidence>
<reference evidence="2 3" key="1">
    <citation type="submission" date="2019-01" db="EMBL/GenBank/DDBJ databases">
        <title>Ktedonosporobacter rubrisoli SCAWS-G2.</title>
        <authorList>
            <person name="Huang Y."/>
            <person name="Yan B."/>
        </authorList>
    </citation>
    <scope>NUCLEOTIDE SEQUENCE [LARGE SCALE GENOMIC DNA]</scope>
    <source>
        <strain evidence="2 3">SCAWS-G2</strain>
    </source>
</reference>
<sequence length="67" mass="7594">MKTPTWVIVFLPYIFMLVGAPFFNNDGFILGLPSLAFWVLLWVILTPVCIGIYDIITHRSHKEGTVA</sequence>
<accession>A0A4P6K5E7</accession>
<dbReference type="OrthoDB" id="3628949at2"/>
<feature type="transmembrane region" description="Helical" evidence="1">
    <location>
        <begin position="35"/>
        <end position="56"/>
    </location>
</feature>
<organism evidence="2 3">
    <name type="scientific">Ktedonosporobacter rubrisoli</name>
    <dbReference type="NCBI Taxonomy" id="2509675"/>
    <lineage>
        <taxon>Bacteria</taxon>
        <taxon>Bacillati</taxon>
        <taxon>Chloroflexota</taxon>
        <taxon>Ktedonobacteria</taxon>
        <taxon>Ktedonobacterales</taxon>
        <taxon>Ktedonosporobacteraceae</taxon>
        <taxon>Ktedonosporobacter</taxon>
    </lineage>
</organism>
<evidence type="ECO:0008006" key="4">
    <source>
        <dbReference type="Google" id="ProtNLM"/>
    </source>
</evidence>
<keyword evidence="1" id="KW-1133">Transmembrane helix</keyword>
<keyword evidence="1" id="KW-0472">Membrane</keyword>
<dbReference type="AlphaFoldDB" id="A0A4P6K5E7"/>